<evidence type="ECO:0000256" key="1">
    <source>
        <dbReference type="SAM" id="MobiDB-lite"/>
    </source>
</evidence>
<keyword evidence="3" id="KW-1185">Reference proteome</keyword>
<dbReference type="HOGENOM" id="CLU_2210614_0_0_1"/>
<gene>
    <name evidence="2" type="ORF">MAN_07316</name>
</gene>
<evidence type="ECO:0000313" key="2">
    <source>
        <dbReference type="EMBL" id="KID63115.1"/>
    </source>
</evidence>
<name>A0A0B4EM35_METAF</name>
<comment type="caution">
    <text evidence="2">The sequence shown here is derived from an EMBL/GenBank/DDBJ whole genome shotgun (WGS) entry which is preliminary data.</text>
</comment>
<feature type="compositionally biased region" description="Basic and acidic residues" evidence="1">
    <location>
        <begin position="11"/>
        <end position="56"/>
    </location>
</feature>
<accession>A0A0B4EM35</accession>
<protein>
    <submittedName>
        <fullName evidence="2">Uncharacterized protein</fullName>
    </submittedName>
</protein>
<dbReference type="VEuPathDB" id="FungiDB:MAN_07316"/>
<dbReference type="AlphaFoldDB" id="A0A0B4EM35"/>
<dbReference type="Proteomes" id="UP000031186">
    <property type="component" value="Unassembled WGS sequence"/>
</dbReference>
<dbReference type="EMBL" id="AZNF01000010">
    <property type="protein sequence ID" value="KID63115.1"/>
    <property type="molecule type" value="Genomic_DNA"/>
</dbReference>
<reference evidence="2 3" key="1">
    <citation type="journal article" date="2014" name="Proc. Natl. Acad. Sci. U.S.A.">
        <title>Trajectory and genomic determinants of fungal-pathogen speciation and host adaptation.</title>
        <authorList>
            <person name="Hu X."/>
            <person name="Xiao G."/>
            <person name="Zheng P."/>
            <person name="Shang Y."/>
            <person name="Su Y."/>
            <person name="Zhang X."/>
            <person name="Liu X."/>
            <person name="Zhan S."/>
            <person name="St Leger R.J."/>
            <person name="Wang C."/>
        </authorList>
    </citation>
    <scope>NUCLEOTIDE SEQUENCE [LARGE SCALE GENOMIC DNA]</scope>
    <source>
        <strain evidence="2 3">ARSEF 549</strain>
    </source>
</reference>
<feature type="region of interest" description="Disordered" evidence="1">
    <location>
        <begin position="1"/>
        <end position="75"/>
    </location>
</feature>
<organism evidence="2 3">
    <name type="scientific">Metarhizium anisopliae (strain ARSEF 549)</name>
    <dbReference type="NCBI Taxonomy" id="3151832"/>
    <lineage>
        <taxon>Eukaryota</taxon>
        <taxon>Fungi</taxon>
        <taxon>Dikarya</taxon>
        <taxon>Ascomycota</taxon>
        <taxon>Pezizomycotina</taxon>
        <taxon>Sordariomycetes</taxon>
        <taxon>Hypocreomycetidae</taxon>
        <taxon>Hypocreales</taxon>
        <taxon>Clavicipitaceae</taxon>
        <taxon>Metarhizium</taxon>
    </lineage>
</organism>
<evidence type="ECO:0000313" key="3">
    <source>
        <dbReference type="Proteomes" id="UP000031186"/>
    </source>
</evidence>
<sequence>MAGKMANLRNHGHDVDRRHDRGDDYGKGIRVGKDGRTGDYEGGRQFYDEFAVHEGADGPADDDDPQPADAQCRAEAVAAGAGQALRGGWAGYVRADPDVRPRLARRA</sequence>
<proteinExistence type="predicted"/>
<feature type="non-terminal residue" evidence="2">
    <location>
        <position position="1"/>
    </location>
</feature>